<accession>A0A1F4VHV3</accession>
<feature type="transmembrane region" description="Helical" evidence="1">
    <location>
        <begin position="12"/>
        <end position="37"/>
    </location>
</feature>
<keyword evidence="1" id="KW-0472">Membrane</keyword>
<gene>
    <name evidence="2" type="ORF">A3H26_02300</name>
</gene>
<dbReference type="AlphaFoldDB" id="A0A1F4VHV3"/>
<proteinExistence type="predicted"/>
<evidence type="ECO:0000313" key="3">
    <source>
        <dbReference type="Proteomes" id="UP000177763"/>
    </source>
</evidence>
<organism evidence="2 3">
    <name type="scientific">candidate division WWE3 bacterium RIFCSPLOWO2_12_FULL_36_10</name>
    <dbReference type="NCBI Taxonomy" id="1802630"/>
    <lineage>
        <taxon>Bacteria</taxon>
        <taxon>Katanobacteria</taxon>
    </lineage>
</organism>
<keyword evidence="1" id="KW-1133">Transmembrane helix</keyword>
<reference evidence="2 3" key="1">
    <citation type="journal article" date="2016" name="Nat. Commun.">
        <title>Thousands of microbial genomes shed light on interconnected biogeochemical processes in an aquifer system.</title>
        <authorList>
            <person name="Anantharaman K."/>
            <person name="Brown C.T."/>
            <person name="Hug L.A."/>
            <person name="Sharon I."/>
            <person name="Castelle C.J."/>
            <person name="Probst A.J."/>
            <person name="Thomas B.C."/>
            <person name="Singh A."/>
            <person name="Wilkins M.J."/>
            <person name="Karaoz U."/>
            <person name="Brodie E.L."/>
            <person name="Williams K.H."/>
            <person name="Hubbard S.S."/>
            <person name="Banfield J.F."/>
        </authorList>
    </citation>
    <scope>NUCLEOTIDE SEQUENCE [LARGE SCALE GENOMIC DNA]</scope>
</reference>
<comment type="caution">
    <text evidence="2">The sequence shown here is derived from an EMBL/GenBank/DDBJ whole genome shotgun (WGS) entry which is preliminary data.</text>
</comment>
<name>A0A1F4VHV3_UNCKA</name>
<dbReference type="EMBL" id="MEVN01000030">
    <property type="protein sequence ID" value="OGC56759.1"/>
    <property type="molecule type" value="Genomic_DNA"/>
</dbReference>
<feature type="transmembrane region" description="Helical" evidence="1">
    <location>
        <begin position="87"/>
        <end position="111"/>
    </location>
</feature>
<dbReference type="Proteomes" id="UP000177763">
    <property type="component" value="Unassembled WGS sequence"/>
</dbReference>
<evidence type="ECO:0000313" key="2">
    <source>
        <dbReference type="EMBL" id="OGC56759.1"/>
    </source>
</evidence>
<evidence type="ECO:0000256" key="1">
    <source>
        <dbReference type="SAM" id="Phobius"/>
    </source>
</evidence>
<feature type="transmembrane region" description="Helical" evidence="1">
    <location>
        <begin position="132"/>
        <end position="153"/>
    </location>
</feature>
<keyword evidence="1" id="KW-0812">Transmembrane</keyword>
<sequence>MLLTPHTFVGVAIATAIPNPFIAVPLSFALHFAGDMVPHWDFFSNTRKEERLVGWRPLAVMADLVIGVAVGLTFTLHTLWVLHNPHLALNIFLCGIASVLPDALEGPYIYMQKNPKILNWLTKTQSKMQFQAPLPWGVITQIFVIFVCLSLILSSARLS</sequence>
<protein>
    <submittedName>
        <fullName evidence="2">Uncharacterized protein</fullName>
    </submittedName>
</protein>
<feature type="transmembrane region" description="Helical" evidence="1">
    <location>
        <begin position="58"/>
        <end position="81"/>
    </location>
</feature>